<evidence type="ECO:0000313" key="3">
    <source>
        <dbReference type="Proteomes" id="UP000054560"/>
    </source>
</evidence>
<dbReference type="EMBL" id="KQ242601">
    <property type="protein sequence ID" value="KNC77918.1"/>
    <property type="molecule type" value="Genomic_DNA"/>
</dbReference>
<protein>
    <submittedName>
        <fullName evidence="2">Uncharacterized protein</fullName>
    </submittedName>
</protein>
<keyword evidence="1" id="KW-0732">Signal</keyword>
<dbReference type="Proteomes" id="UP000054560">
    <property type="component" value="Unassembled WGS sequence"/>
</dbReference>
<name>A0A0L0FPM0_9EUKA</name>
<keyword evidence="3" id="KW-1185">Reference proteome</keyword>
<dbReference type="RefSeq" id="XP_014151820.1">
    <property type="nucleotide sequence ID" value="XM_014296345.1"/>
</dbReference>
<feature type="chain" id="PRO_5005538299" evidence="1">
    <location>
        <begin position="20"/>
        <end position="77"/>
    </location>
</feature>
<dbReference type="AlphaFoldDB" id="A0A0L0FPM0"/>
<sequence>MLLKIFALVMVACCTTTHACEDKSALTRINDEWKLVIWGKQITGDDAAELTYAAIIDAVGGGGTFTYTKLKDILGDQ</sequence>
<feature type="signal peptide" evidence="1">
    <location>
        <begin position="1"/>
        <end position="19"/>
    </location>
</feature>
<accession>A0A0L0FPM0</accession>
<proteinExistence type="predicted"/>
<gene>
    <name evidence="2" type="ORF">SARC_09631</name>
</gene>
<evidence type="ECO:0000313" key="2">
    <source>
        <dbReference type="EMBL" id="KNC77918.1"/>
    </source>
</evidence>
<reference evidence="2 3" key="1">
    <citation type="submission" date="2011-02" db="EMBL/GenBank/DDBJ databases">
        <title>The Genome Sequence of Sphaeroforma arctica JP610.</title>
        <authorList>
            <consortium name="The Broad Institute Genome Sequencing Platform"/>
            <person name="Russ C."/>
            <person name="Cuomo C."/>
            <person name="Young S.K."/>
            <person name="Zeng Q."/>
            <person name="Gargeya S."/>
            <person name="Alvarado L."/>
            <person name="Berlin A."/>
            <person name="Chapman S.B."/>
            <person name="Chen Z."/>
            <person name="Freedman E."/>
            <person name="Gellesch M."/>
            <person name="Goldberg J."/>
            <person name="Griggs A."/>
            <person name="Gujja S."/>
            <person name="Heilman E."/>
            <person name="Heiman D."/>
            <person name="Howarth C."/>
            <person name="Mehta T."/>
            <person name="Neiman D."/>
            <person name="Pearson M."/>
            <person name="Roberts A."/>
            <person name="Saif S."/>
            <person name="Shea T."/>
            <person name="Shenoy N."/>
            <person name="Sisk P."/>
            <person name="Stolte C."/>
            <person name="Sykes S."/>
            <person name="White J."/>
            <person name="Yandava C."/>
            <person name="Burger G."/>
            <person name="Gray M.W."/>
            <person name="Holland P.W.H."/>
            <person name="King N."/>
            <person name="Lang F.B.F."/>
            <person name="Roger A.J."/>
            <person name="Ruiz-Trillo I."/>
            <person name="Haas B."/>
            <person name="Nusbaum C."/>
            <person name="Birren B."/>
        </authorList>
    </citation>
    <scope>NUCLEOTIDE SEQUENCE [LARGE SCALE GENOMIC DNA]</scope>
    <source>
        <strain evidence="2 3">JP610</strain>
    </source>
</reference>
<organism evidence="2 3">
    <name type="scientific">Sphaeroforma arctica JP610</name>
    <dbReference type="NCBI Taxonomy" id="667725"/>
    <lineage>
        <taxon>Eukaryota</taxon>
        <taxon>Ichthyosporea</taxon>
        <taxon>Ichthyophonida</taxon>
        <taxon>Sphaeroforma</taxon>
    </lineage>
</organism>
<dbReference type="GeneID" id="25910135"/>
<evidence type="ECO:0000256" key="1">
    <source>
        <dbReference type="SAM" id="SignalP"/>
    </source>
</evidence>